<evidence type="ECO:0000256" key="4">
    <source>
        <dbReference type="HAMAP-Rule" id="MF_00576"/>
    </source>
</evidence>
<dbReference type="PANTHER" id="PTHR35344">
    <property type="entry name" value="GAS VESICLE STRUCTURAL PROTEIN 2-RELATED"/>
    <property type="match status" value="1"/>
</dbReference>
<dbReference type="PANTHER" id="PTHR35344:SF4">
    <property type="entry name" value="GAS VESICLE PROTEIN A1"/>
    <property type="match status" value="1"/>
</dbReference>
<protein>
    <recommendedName>
        <fullName evidence="4">Gas vesicle protein A</fullName>
        <shortName evidence="4">GVP</shortName>
    </recommendedName>
</protein>
<keyword evidence="8" id="KW-1185">Reference proteome</keyword>
<accession>A0ABN3GWZ4</accession>
<evidence type="ECO:0000313" key="8">
    <source>
        <dbReference type="Proteomes" id="UP001501444"/>
    </source>
</evidence>
<sequence>MSTSLQPSGGGGIERPTSTSLAEVIDTILDKGLVIDAYVRVSLVGIELLPIDARIVVASVDTYLRFAEAVNRLDISQEKAGLPELVGDITEGGAKHKVKGGAQGVLEAVGDKVRDVVDTGSERHKPQLSRPKDNEDRRPRQRMTSHGQPRRHSALALSRWRTMGAMDCSRLSRSSRLMPESL</sequence>
<evidence type="ECO:0000256" key="3">
    <source>
        <dbReference type="ARBA" id="ARBA00035646"/>
    </source>
</evidence>
<gene>
    <name evidence="4" type="primary">gvpA</name>
    <name evidence="7" type="ORF">GCM10010170_058550</name>
</gene>
<organism evidence="7 8">
    <name type="scientific">Dactylosporangium salmoneum</name>
    <dbReference type="NCBI Taxonomy" id="53361"/>
    <lineage>
        <taxon>Bacteria</taxon>
        <taxon>Bacillati</taxon>
        <taxon>Actinomycetota</taxon>
        <taxon>Actinomycetes</taxon>
        <taxon>Micromonosporales</taxon>
        <taxon>Micromonosporaceae</taxon>
        <taxon>Dactylosporangium</taxon>
    </lineage>
</organism>
<name>A0ABN3GWZ4_9ACTN</name>
<dbReference type="NCBIfam" id="NF006874">
    <property type="entry name" value="PRK09371.1"/>
    <property type="match status" value="1"/>
</dbReference>
<dbReference type="EMBL" id="BAAARV010000055">
    <property type="protein sequence ID" value="GAA2362451.1"/>
    <property type="molecule type" value="Genomic_DNA"/>
</dbReference>
<dbReference type="Pfam" id="PF00741">
    <property type="entry name" value="Gas_vesicle"/>
    <property type="match status" value="1"/>
</dbReference>
<evidence type="ECO:0000256" key="6">
    <source>
        <dbReference type="SAM" id="MobiDB-lite"/>
    </source>
</evidence>
<feature type="compositionally biased region" description="Basic and acidic residues" evidence="6">
    <location>
        <begin position="116"/>
        <end position="138"/>
    </location>
</feature>
<dbReference type="Proteomes" id="UP001501444">
    <property type="component" value="Unassembled WGS sequence"/>
</dbReference>
<keyword evidence="1 4" id="KW-0304">Gas vesicle</keyword>
<comment type="subunit">
    <text evidence="4 5">The gas vesicle shell is 2 nm thick and consists of a single layer of this protein. It forms helical ribs nearly perpendicular to the long axis of the vesicle.</text>
</comment>
<dbReference type="RefSeq" id="WP_344615763.1">
    <property type="nucleotide sequence ID" value="NZ_BAAARV010000055.1"/>
</dbReference>
<dbReference type="InterPro" id="IPR047870">
    <property type="entry name" value="Gas_vesicle_GvpA"/>
</dbReference>
<dbReference type="PROSITE" id="PS00669">
    <property type="entry name" value="GAS_VESICLE_A_2"/>
    <property type="match status" value="1"/>
</dbReference>
<evidence type="ECO:0000256" key="1">
    <source>
        <dbReference type="ARBA" id="ARBA00022987"/>
    </source>
</evidence>
<comment type="subcellular location">
    <subcellularLocation>
        <location evidence="2 4 5">Gas vesicle shell</location>
    </subcellularLocation>
</comment>
<comment type="caution">
    <text evidence="7">The sequence shown here is derived from an EMBL/GenBank/DDBJ whole genome shotgun (WGS) entry which is preliminary data.</text>
</comment>
<comment type="function">
    <text evidence="4 5">Gas vesicles are hollow, gas filled proteinaceous nanostructures found in some microorganisms. During planktonic growth they allow positioning of the organism at a favorable depth for light or nutrient acquisition. GvpA forms the protein shell.</text>
</comment>
<evidence type="ECO:0000313" key="7">
    <source>
        <dbReference type="EMBL" id="GAA2362451.1"/>
    </source>
</evidence>
<dbReference type="NCBIfam" id="NF006872">
    <property type="entry name" value="PRK09368.1"/>
    <property type="match status" value="1"/>
</dbReference>
<dbReference type="InterPro" id="IPR050530">
    <property type="entry name" value="GvpA"/>
</dbReference>
<dbReference type="InterPro" id="IPR018493">
    <property type="entry name" value="GvpA-like_CS"/>
</dbReference>
<evidence type="ECO:0000256" key="5">
    <source>
        <dbReference type="RuleBase" id="RU000632"/>
    </source>
</evidence>
<feature type="compositionally biased region" description="Basic residues" evidence="6">
    <location>
        <begin position="139"/>
        <end position="153"/>
    </location>
</feature>
<comment type="similarity">
    <text evidence="3 4 5">Belongs to the gas vesicle GvpA family.</text>
</comment>
<feature type="region of interest" description="Disordered" evidence="6">
    <location>
        <begin position="116"/>
        <end position="156"/>
    </location>
</feature>
<dbReference type="PROSITE" id="PS00234">
    <property type="entry name" value="GAS_VESICLE_A_1"/>
    <property type="match status" value="1"/>
</dbReference>
<reference evidence="7 8" key="1">
    <citation type="journal article" date="2019" name="Int. J. Syst. Evol. Microbiol.">
        <title>The Global Catalogue of Microorganisms (GCM) 10K type strain sequencing project: providing services to taxonomists for standard genome sequencing and annotation.</title>
        <authorList>
            <consortium name="The Broad Institute Genomics Platform"/>
            <consortium name="The Broad Institute Genome Sequencing Center for Infectious Disease"/>
            <person name="Wu L."/>
            <person name="Ma J."/>
        </authorList>
    </citation>
    <scope>NUCLEOTIDE SEQUENCE [LARGE SCALE GENOMIC DNA]</scope>
    <source>
        <strain evidence="7 8">JCM 3272</strain>
    </source>
</reference>
<dbReference type="HAMAP" id="MF_00576">
    <property type="entry name" value="Gas_vesicle_A"/>
    <property type="match status" value="1"/>
</dbReference>
<evidence type="ECO:0000256" key="2">
    <source>
        <dbReference type="ARBA" id="ARBA00035629"/>
    </source>
</evidence>
<dbReference type="InterPro" id="IPR000638">
    <property type="entry name" value="Gas-vesicle_GvpA-like"/>
</dbReference>
<proteinExistence type="inferred from homology"/>